<feature type="transmembrane region" description="Helical" evidence="1">
    <location>
        <begin position="21"/>
        <end position="40"/>
    </location>
</feature>
<feature type="transmembrane region" description="Helical" evidence="1">
    <location>
        <begin position="353"/>
        <end position="373"/>
    </location>
</feature>
<comment type="caution">
    <text evidence="3">The sequence shown here is derived from an EMBL/GenBank/DDBJ whole genome shotgun (WGS) entry which is preliminary data.</text>
</comment>
<dbReference type="InterPro" id="IPR003594">
    <property type="entry name" value="HATPase_dom"/>
</dbReference>
<dbReference type="Gene3D" id="3.30.565.10">
    <property type="entry name" value="Histidine kinase-like ATPase, C-terminal domain"/>
    <property type="match status" value="1"/>
</dbReference>
<protein>
    <submittedName>
        <fullName evidence="3">CHASE2 domain-containing protein</fullName>
    </submittedName>
</protein>
<reference evidence="3" key="1">
    <citation type="journal article" date="2020" name="mSystems">
        <title>Genome- and Community-Level Interaction Insights into Carbon Utilization and Element Cycling Functions of Hydrothermarchaeota in Hydrothermal Sediment.</title>
        <authorList>
            <person name="Zhou Z."/>
            <person name="Liu Y."/>
            <person name="Xu W."/>
            <person name="Pan J."/>
            <person name="Luo Z.H."/>
            <person name="Li M."/>
        </authorList>
    </citation>
    <scope>NUCLEOTIDE SEQUENCE [LARGE SCALE GENOMIC DNA]</scope>
    <source>
        <strain evidence="3">SpSt-418</strain>
    </source>
</reference>
<keyword evidence="1" id="KW-0472">Membrane</keyword>
<dbReference type="SUPFAM" id="SSF55874">
    <property type="entry name" value="ATPase domain of HSP90 chaperone/DNA topoisomerase II/histidine kinase"/>
    <property type="match status" value="1"/>
</dbReference>
<dbReference type="Pfam" id="PF05226">
    <property type="entry name" value="CHASE2"/>
    <property type="match status" value="1"/>
</dbReference>
<dbReference type="EMBL" id="DSRU01000113">
    <property type="protein sequence ID" value="HFM97831.1"/>
    <property type="molecule type" value="Genomic_DNA"/>
</dbReference>
<dbReference type="AlphaFoldDB" id="A0A7C3KE55"/>
<dbReference type="InterPro" id="IPR007890">
    <property type="entry name" value="CHASE2"/>
</dbReference>
<dbReference type="Pfam" id="PF02518">
    <property type="entry name" value="HATPase_c"/>
    <property type="match status" value="1"/>
</dbReference>
<dbReference type="InterPro" id="IPR036890">
    <property type="entry name" value="HATPase_C_sf"/>
</dbReference>
<organism evidence="3">
    <name type="scientific">Oscillatoriales cyanobacterium SpSt-418</name>
    <dbReference type="NCBI Taxonomy" id="2282169"/>
    <lineage>
        <taxon>Bacteria</taxon>
        <taxon>Bacillati</taxon>
        <taxon>Cyanobacteriota</taxon>
        <taxon>Cyanophyceae</taxon>
        <taxon>Oscillatoriophycideae</taxon>
        <taxon>Oscillatoriales</taxon>
    </lineage>
</organism>
<proteinExistence type="predicted"/>
<gene>
    <name evidence="3" type="ORF">ENR64_08680</name>
</gene>
<feature type="transmembrane region" description="Helical" evidence="1">
    <location>
        <begin position="379"/>
        <end position="399"/>
    </location>
</feature>
<name>A0A7C3KE55_9CYAN</name>
<evidence type="ECO:0000313" key="3">
    <source>
        <dbReference type="EMBL" id="HFM97831.1"/>
    </source>
</evidence>
<feature type="domain" description="CHASE2" evidence="2">
    <location>
        <begin position="37"/>
        <end position="342"/>
    </location>
</feature>
<accession>A0A7C3KE55</accession>
<evidence type="ECO:0000256" key="1">
    <source>
        <dbReference type="SAM" id="Phobius"/>
    </source>
</evidence>
<dbReference type="SMART" id="SM01080">
    <property type="entry name" value="CHASE2"/>
    <property type="match status" value="1"/>
</dbReference>
<evidence type="ECO:0000259" key="2">
    <source>
        <dbReference type="SMART" id="SM01080"/>
    </source>
</evidence>
<feature type="transmembrane region" description="Helical" evidence="1">
    <location>
        <begin position="329"/>
        <end position="346"/>
    </location>
</feature>
<sequence length="632" mass="70094">MGAFSAIKKEIAVWRRGALPGLVVLVGVIIARLTGSLQFLELVTFDKFLRLRPPEPLDERIVIVGITEADIQRTRTYPISDRDIAALLQRLQTYQPAAIGLDIVRDIPVEPGHATLASLFRTTQNVIGVEVAFPDRSGYTVAPPPALPSEQVGFADSVLDADGYQRRSLLGAHNPQQEYRFSFTLQVAERYLAKQGIELENGIRDVEAMRFGSTELTRVQPNSGGYVRADSGGNQILLNVRSGATPFRVLSLTQIQTGQVDPAWLRGRIVLIGVMSFSAKDLASSGAIAGINPGQVYGVEMQAHAISQILSAMLDQRPLLRVWHEGWEYGWIVAWGLLGISLGRFLQSPWKILLGLGVAVASLMGIGYGLILLGWWVPIVPALLGLVLNGIGLTAALFYRHEQELRLRLEERQFVIEQTFNAIHSGPLQTLVSTLRKAQTEKNLSPVLPDLQRLSQELRTIYASVQREAIADEAHLQMHSAIDLALQAPLHDLLYTVYCNTLERDLPHLQALKVKIVQFDPLNTRHLRLEHKRGLCRFLEEALCNVGKYAVGATKLTVICTQEDQQQVIRVSDNGMGEPLEPTLPSTRGLGTQLAKNLAKQLGGTFRRYPNQPKGTVCELTWSATRSWFWQR</sequence>
<keyword evidence="1" id="KW-1133">Transmembrane helix</keyword>
<keyword evidence="1" id="KW-0812">Transmembrane</keyword>